<dbReference type="RefSeq" id="XP_037156942.1">
    <property type="nucleotide sequence ID" value="XM_037298307.1"/>
</dbReference>
<keyword evidence="4 7" id="KW-0472">Membrane</keyword>
<dbReference type="InterPro" id="IPR052337">
    <property type="entry name" value="SAT4-like"/>
</dbReference>
<keyword evidence="2 7" id="KW-0812">Transmembrane</keyword>
<evidence type="ECO:0000256" key="3">
    <source>
        <dbReference type="ARBA" id="ARBA00022989"/>
    </source>
</evidence>
<feature type="transmembrane region" description="Helical" evidence="7">
    <location>
        <begin position="256"/>
        <end position="281"/>
    </location>
</feature>
<evidence type="ECO:0000256" key="5">
    <source>
        <dbReference type="ARBA" id="ARBA00038359"/>
    </source>
</evidence>
<dbReference type="EMBL" id="JACCJB010000003">
    <property type="protein sequence ID" value="KAF6229300.1"/>
    <property type="molecule type" value="Genomic_DNA"/>
</dbReference>
<feature type="transmembrane region" description="Helical" evidence="7">
    <location>
        <begin position="42"/>
        <end position="63"/>
    </location>
</feature>
<dbReference type="InterPro" id="IPR049326">
    <property type="entry name" value="Rhodopsin_dom_fungi"/>
</dbReference>
<proteinExistence type="inferred from homology"/>
<name>A0A8H6FIR0_9LECA</name>
<comment type="subcellular location">
    <subcellularLocation>
        <location evidence="1">Membrane</location>
        <topology evidence="1">Multi-pass membrane protein</topology>
    </subcellularLocation>
</comment>
<evidence type="ECO:0000313" key="10">
    <source>
        <dbReference type="Proteomes" id="UP000593566"/>
    </source>
</evidence>
<dbReference type="PANTHER" id="PTHR33048:SF157">
    <property type="entry name" value="INTEGRAL MEMBRANE PROTEIN"/>
    <property type="match status" value="1"/>
</dbReference>
<comment type="caution">
    <text evidence="9">The sequence shown here is derived from an EMBL/GenBank/DDBJ whole genome shotgun (WGS) entry which is preliminary data.</text>
</comment>
<reference evidence="9 10" key="1">
    <citation type="journal article" date="2020" name="Genomics">
        <title>Complete, high-quality genomes from long-read metagenomic sequencing of two wolf lichen thalli reveals enigmatic genome architecture.</title>
        <authorList>
            <person name="McKenzie S.K."/>
            <person name="Walston R.F."/>
            <person name="Allen J.L."/>
        </authorList>
    </citation>
    <scope>NUCLEOTIDE SEQUENCE [LARGE SCALE GENOMIC DNA]</scope>
    <source>
        <strain evidence="9">WasteWater1</strain>
    </source>
</reference>
<feature type="transmembrane region" description="Helical" evidence="7">
    <location>
        <begin position="128"/>
        <end position="155"/>
    </location>
</feature>
<feature type="transmembrane region" description="Helical" evidence="7">
    <location>
        <begin position="6"/>
        <end position="30"/>
    </location>
</feature>
<gene>
    <name evidence="9" type="ORF">HO133_007416</name>
</gene>
<feature type="transmembrane region" description="Helical" evidence="7">
    <location>
        <begin position="99"/>
        <end position="116"/>
    </location>
</feature>
<keyword evidence="3 7" id="KW-1133">Transmembrane helix</keyword>
<feature type="transmembrane region" description="Helical" evidence="7">
    <location>
        <begin position="175"/>
        <end position="199"/>
    </location>
</feature>
<dbReference type="GeneID" id="59335815"/>
<protein>
    <recommendedName>
        <fullName evidence="8">Rhodopsin domain-containing protein</fullName>
    </recommendedName>
</protein>
<dbReference type="AlphaFoldDB" id="A0A8H6FIR0"/>
<keyword evidence="10" id="KW-1185">Reference proteome</keyword>
<dbReference type="Pfam" id="PF20684">
    <property type="entry name" value="Fung_rhodopsin"/>
    <property type="match status" value="1"/>
</dbReference>
<evidence type="ECO:0000256" key="7">
    <source>
        <dbReference type="SAM" id="Phobius"/>
    </source>
</evidence>
<evidence type="ECO:0000256" key="6">
    <source>
        <dbReference type="SAM" id="MobiDB-lite"/>
    </source>
</evidence>
<dbReference type="Proteomes" id="UP000593566">
    <property type="component" value="Unassembled WGS sequence"/>
</dbReference>
<dbReference type="GO" id="GO:0016020">
    <property type="term" value="C:membrane"/>
    <property type="evidence" value="ECO:0007669"/>
    <property type="project" value="UniProtKB-SubCell"/>
</dbReference>
<accession>A0A8H6FIR0</accession>
<feature type="compositionally biased region" description="Polar residues" evidence="6">
    <location>
        <begin position="304"/>
        <end position="313"/>
    </location>
</feature>
<evidence type="ECO:0000256" key="1">
    <source>
        <dbReference type="ARBA" id="ARBA00004141"/>
    </source>
</evidence>
<evidence type="ECO:0000313" key="9">
    <source>
        <dbReference type="EMBL" id="KAF6229300.1"/>
    </source>
</evidence>
<evidence type="ECO:0000256" key="2">
    <source>
        <dbReference type="ARBA" id="ARBA00022692"/>
    </source>
</evidence>
<feature type="domain" description="Rhodopsin" evidence="8">
    <location>
        <begin position="27"/>
        <end position="286"/>
    </location>
</feature>
<comment type="similarity">
    <text evidence="5">Belongs to the SAT4 family.</text>
</comment>
<dbReference type="PANTHER" id="PTHR33048">
    <property type="entry name" value="PTH11-LIKE INTEGRAL MEMBRANE PROTEIN (AFU_ORTHOLOGUE AFUA_5G11245)"/>
    <property type="match status" value="1"/>
</dbReference>
<sequence length="385" mass="41316">MTYVNGGSVLAVAILFILLAIAAVIARFNIRRQKSGLGIDDWLCLPALALVIAEGTIMIIGSVTHTVGYHSPPNLGPEIAFYDGSDQILLEKLEFPFDLMQILALATIKLSILFFYRRIFRGRAFDIASWVLIGVVGAWAITFIIAILAACGTSIAANFQTLGALKRDCVDTFDILIALAVSDVAVDLAILIMPVPLVLALQMPMRRKVAVLVILLVGTLAIACGITRMALFGVILGPALFSHAEVGGVPSDDDVGIVSILMFWGMLEVGIAMIAACLPVLRPLFQGWSPESIIRSFRSQISLRSSGSGNKASHNAKGSAKRTESETAITGVPYTGKSGHNTLVSIDVEAYAMGRVSGGEKYETLERGPGRIWRETELKQTSEII</sequence>
<organism evidence="9 10">
    <name type="scientific">Letharia lupina</name>
    <dbReference type="NCBI Taxonomy" id="560253"/>
    <lineage>
        <taxon>Eukaryota</taxon>
        <taxon>Fungi</taxon>
        <taxon>Dikarya</taxon>
        <taxon>Ascomycota</taxon>
        <taxon>Pezizomycotina</taxon>
        <taxon>Lecanoromycetes</taxon>
        <taxon>OSLEUM clade</taxon>
        <taxon>Lecanoromycetidae</taxon>
        <taxon>Lecanorales</taxon>
        <taxon>Lecanorineae</taxon>
        <taxon>Parmeliaceae</taxon>
        <taxon>Letharia</taxon>
    </lineage>
</organism>
<feature type="region of interest" description="Disordered" evidence="6">
    <location>
        <begin position="304"/>
        <end position="332"/>
    </location>
</feature>
<feature type="transmembrane region" description="Helical" evidence="7">
    <location>
        <begin position="211"/>
        <end position="236"/>
    </location>
</feature>
<evidence type="ECO:0000259" key="8">
    <source>
        <dbReference type="Pfam" id="PF20684"/>
    </source>
</evidence>
<evidence type="ECO:0000256" key="4">
    <source>
        <dbReference type="ARBA" id="ARBA00023136"/>
    </source>
</evidence>